<feature type="region of interest" description="Disordered" evidence="2">
    <location>
        <begin position="183"/>
        <end position="202"/>
    </location>
</feature>
<keyword evidence="5" id="KW-1185">Reference proteome</keyword>
<proteinExistence type="predicted"/>
<dbReference type="GO" id="GO:0003676">
    <property type="term" value="F:nucleic acid binding"/>
    <property type="evidence" value="ECO:0007669"/>
    <property type="project" value="InterPro"/>
</dbReference>
<dbReference type="Proteomes" id="UP000053825">
    <property type="component" value="Unassembled WGS sequence"/>
</dbReference>
<feature type="region of interest" description="Disordered" evidence="2">
    <location>
        <begin position="128"/>
        <end position="166"/>
    </location>
</feature>
<protein>
    <recommendedName>
        <fullName evidence="3">CCHC-type domain-containing protein</fullName>
    </recommendedName>
</protein>
<dbReference type="PROSITE" id="PS50158">
    <property type="entry name" value="ZF_CCHC"/>
    <property type="match status" value="1"/>
</dbReference>
<keyword evidence="1" id="KW-0479">Metal-binding</keyword>
<feature type="region of interest" description="Disordered" evidence="2">
    <location>
        <begin position="233"/>
        <end position="318"/>
    </location>
</feature>
<organism evidence="4 5">
    <name type="scientific">Habropoda laboriosa</name>
    <dbReference type="NCBI Taxonomy" id="597456"/>
    <lineage>
        <taxon>Eukaryota</taxon>
        <taxon>Metazoa</taxon>
        <taxon>Ecdysozoa</taxon>
        <taxon>Arthropoda</taxon>
        <taxon>Hexapoda</taxon>
        <taxon>Insecta</taxon>
        <taxon>Pterygota</taxon>
        <taxon>Neoptera</taxon>
        <taxon>Endopterygota</taxon>
        <taxon>Hymenoptera</taxon>
        <taxon>Apocrita</taxon>
        <taxon>Aculeata</taxon>
        <taxon>Apoidea</taxon>
        <taxon>Anthophila</taxon>
        <taxon>Apidae</taxon>
        <taxon>Habropoda</taxon>
    </lineage>
</organism>
<evidence type="ECO:0000256" key="1">
    <source>
        <dbReference type="PROSITE-ProRule" id="PRU00047"/>
    </source>
</evidence>
<keyword evidence="1" id="KW-0863">Zinc-finger</keyword>
<feature type="region of interest" description="Disordered" evidence="2">
    <location>
        <begin position="1"/>
        <end position="27"/>
    </location>
</feature>
<dbReference type="SMART" id="SM00343">
    <property type="entry name" value="ZnF_C2HC"/>
    <property type="match status" value="1"/>
</dbReference>
<dbReference type="Gene3D" id="4.10.60.10">
    <property type="entry name" value="Zinc finger, CCHC-type"/>
    <property type="match status" value="1"/>
</dbReference>
<keyword evidence="1" id="KW-0862">Zinc</keyword>
<feature type="region of interest" description="Disordered" evidence="2">
    <location>
        <begin position="77"/>
        <end position="114"/>
    </location>
</feature>
<dbReference type="EMBL" id="KQ414594">
    <property type="protein sequence ID" value="KOC70142.1"/>
    <property type="molecule type" value="Genomic_DNA"/>
</dbReference>
<dbReference type="Pfam" id="PF00098">
    <property type="entry name" value="zf-CCHC"/>
    <property type="match status" value="1"/>
</dbReference>
<evidence type="ECO:0000313" key="4">
    <source>
        <dbReference type="EMBL" id="KOC70142.1"/>
    </source>
</evidence>
<gene>
    <name evidence="4" type="ORF">WH47_08403</name>
</gene>
<name>A0A0L7RGM2_9HYME</name>
<feature type="domain" description="CCHC-type" evidence="3">
    <location>
        <begin position="170"/>
        <end position="186"/>
    </location>
</feature>
<dbReference type="SUPFAM" id="SSF57756">
    <property type="entry name" value="Retrovirus zinc finger-like domains"/>
    <property type="match status" value="1"/>
</dbReference>
<feature type="compositionally biased region" description="Polar residues" evidence="2">
    <location>
        <begin position="264"/>
        <end position="278"/>
    </location>
</feature>
<evidence type="ECO:0000256" key="2">
    <source>
        <dbReference type="SAM" id="MobiDB-lite"/>
    </source>
</evidence>
<sequence length="534" mass="57577">MEQMIASISGGSSTRDRTPTCTRPGDEALIPVFDPAKGDITILQWVKLVDDVARRYGWDGLAVSRLIATRLQGHARKWTGRGIPGGVSGRHGDRGNNGPWGSPHRALGTAHGSGRTLRVHEFAGRYAAARAGNKDHSAPSTSRGARPPAPRTAGKDGAGNSDRPAPRSGRCYLCGGVGHLARQCRKNPQKDGPSKKSGSGKSFMAAKGLRFCWPDERPWPASTHSIAIRGHKLHEASTNEVGHRARRSPGSSPSDDLHPHPVSSPVTKFGANTSTSDIRQGYSERAHGLGSDCNLSNPGSTEPAANDREDRRPTRSTSAFPVKRAVAVEENRDDILLKKISTIMQVQLAVFRVEILPAGPFASTAEPAKPEADAQKKWRMDIEELPHSGSQDAWSQDLGCRVPADVLGAVIQARQEGNIHDPSEKLVVQRASRDEVYTSPFYMGAFTDLCPDSLLPGLGLGLFDNLPPPPLAHASLQCPLAGPAVQHCYLARPPVLCRTGKESRGKNAGLIESYSYKLTFSNRIIEIGHTYCHY</sequence>
<dbReference type="AlphaFoldDB" id="A0A0L7RGM2"/>
<dbReference type="InterPro" id="IPR001878">
    <property type="entry name" value="Znf_CCHC"/>
</dbReference>
<dbReference type="GO" id="GO:0008270">
    <property type="term" value="F:zinc ion binding"/>
    <property type="evidence" value="ECO:0007669"/>
    <property type="project" value="UniProtKB-KW"/>
</dbReference>
<evidence type="ECO:0000259" key="3">
    <source>
        <dbReference type="PROSITE" id="PS50158"/>
    </source>
</evidence>
<feature type="compositionally biased region" description="Basic and acidic residues" evidence="2">
    <location>
        <begin position="233"/>
        <end position="243"/>
    </location>
</feature>
<dbReference type="InterPro" id="IPR036875">
    <property type="entry name" value="Znf_CCHC_sf"/>
</dbReference>
<accession>A0A0L7RGM2</accession>
<reference evidence="4 5" key="1">
    <citation type="submission" date="2015-07" db="EMBL/GenBank/DDBJ databases">
        <title>The genome of Habropoda laboriosa.</title>
        <authorList>
            <person name="Pan H."/>
            <person name="Kapheim K."/>
        </authorList>
    </citation>
    <scope>NUCLEOTIDE SEQUENCE [LARGE SCALE GENOMIC DNA]</scope>
    <source>
        <strain evidence="4">0110345459</strain>
    </source>
</reference>
<evidence type="ECO:0000313" key="5">
    <source>
        <dbReference type="Proteomes" id="UP000053825"/>
    </source>
</evidence>